<sequence length="202" mass="22878">MSVSFEDSVTKENLMRAFAGESQARNRYTIAAQQARKSGLPVVEAVFTFTANQEKEHAEIFYKHLNQVAETNIAIDGTYPVDISHDVAKLLRFAQHNEFEEHEDVYKKFEEKAREEGFQDIAGSFHMIGAVEKTHGERFGLFADLLEQNKLFVSDVKTSWMCLQCGNIYTGTAVPEKCPVCGHEKGYYVRLELAPYTTLPKA</sequence>
<evidence type="ECO:0000256" key="2">
    <source>
        <dbReference type="ARBA" id="ARBA00022448"/>
    </source>
</evidence>
<dbReference type="AlphaFoldDB" id="A0A9D2FSU9"/>
<dbReference type="InterPro" id="IPR003251">
    <property type="entry name" value="Rr_diiron-bd_dom"/>
</dbReference>
<dbReference type="Gene3D" id="1.20.1260.10">
    <property type="match status" value="1"/>
</dbReference>
<organism evidence="8 9">
    <name type="scientific">Candidatus Blautia pullicola</name>
    <dbReference type="NCBI Taxonomy" id="2838498"/>
    <lineage>
        <taxon>Bacteria</taxon>
        <taxon>Bacillati</taxon>
        <taxon>Bacillota</taxon>
        <taxon>Clostridia</taxon>
        <taxon>Lachnospirales</taxon>
        <taxon>Lachnospiraceae</taxon>
        <taxon>Blautia</taxon>
    </lineage>
</organism>
<keyword evidence="2" id="KW-0813">Transport</keyword>
<feature type="domain" description="Ferritin-like diiron" evidence="7">
    <location>
        <begin position="4"/>
        <end position="150"/>
    </location>
</feature>
<dbReference type="SUPFAM" id="SSF57802">
    <property type="entry name" value="Rubredoxin-like"/>
    <property type="match status" value="1"/>
</dbReference>
<dbReference type="SUPFAM" id="SSF47240">
    <property type="entry name" value="Ferritin-like"/>
    <property type="match status" value="1"/>
</dbReference>
<dbReference type="GO" id="GO:0016491">
    <property type="term" value="F:oxidoreductase activity"/>
    <property type="evidence" value="ECO:0007669"/>
    <property type="project" value="InterPro"/>
</dbReference>
<proteinExistence type="predicted"/>
<dbReference type="InterPro" id="IPR048574">
    <property type="entry name" value="RUBY_RBDX"/>
</dbReference>
<dbReference type="PANTHER" id="PTHR43865:SF1">
    <property type="entry name" value="RUBRERYTHRIN-RELATED"/>
    <property type="match status" value="1"/>
</dbReference>
<evidence type="ECO:0000313" key="8">
    <source>
        <dbReference type="EMBL" id="HIZ66749.1"/>
    </source>
</evidence>
<name>A0A9D2FSU9_9FIRM</name>
<protein>
    <submittedName>
        <fullName evidence="8">Rubrerythrin family protein</fullName>
    </submittedName>
</protein>
<accession>A0A9D2FSU9</accession>
<evidence type="ECO:0000259" key="7">
    <source>
        <dbReference type="PROSITE" id="PS50905"/>
    </source>
</evidence>
<evidence type="ECO:0000256" key="3">
    <source>
        <dbReference type="ARBA" id="ARBA00022723"/>
    </source>
</evidence>
<dbReference type="GO" id="GO:0005506">
    <property type="term" value="F:iron ion binding"/>
    <property type="evidence" value="ECO:0007669"/>
    <property type="project" value="InterPro"/>
</dbReference>
<dbReference type="EMBL" id="DXBG01000299">
    <property type="protein sequence ID" value="HIZ66749.1"/>
    <property type="molecule type" value="Genomic_DNA"/>
</dbReference>
<dbReference type="CDD" id="cd01041">
    <property type="entry name" value="Rubrerythrin"/>
    <property type="match status" value="1"/>
</dbReference>
<keyword evidence="5" id="KW-0408">Iron</keyword>
<dbReference type="PROSITE" id="PS50903">
    <property type="entry name" value="RUBREDOXIN_LIKE"/>
    <property type="match status" value="1"/>
</dbReference>
<feature type="domain" description="Rubredoxin-like" evidence="6">
    <location>
        <begin position="157"/>
        <end position="191"/>
    </location>
</feature>
<dbReference type="Pfam" id="PF21349">
    <property type="entry name" value="RUBY_RBDX"/>
    <property type="match status" value="1"/>
</dbReference>
<reference evidence="8" key="2">
    <citation type="submission" date="2021-04" db="EMBL/GenBank/DDBJ databases">
        <authorList>
            <person name="Gilroy R."/>
        </authorList>
    </citation>
    <scope>NUCLEOTIDE SEQUENCE</scope>
    <source>
        <strain evidence="8">1068</strain>
    </source>
</reference>
<reference evidence="8" key="1">
    <citation type="journal article" date="2021" name="PeerJ">
        <title>Extensive microbial diversity within the chicken gut microbiome revealed by metagenomics and culture.</title>
        <authorList>
            <person name="Gilroy R."/>
            <person name="Ravi A."/>
            <person name="Getino M."/>
            <person name="Pursley I."/>
            <person name="Horton D.L."/>
            <person name="Alikhan N.F."/>
            <person name="Baker D."/>
            <person name="Gharbi K."/>
            <person name="Hall N."/>
            <person name="Watson M."/>
            <person name="Adriaenssens E.M."/>
            <person name="Foster-Nyarko E."/>
            <person name="Jarju S."/>
            <person name="Secka A."/>
            <person name="Antonio M."/>
            <person name="Oren A."/>
            <person name="Chaudhuri R.R."/>
            <person name="La Ragione R."/>
            <person name="Hildebrand F."/>
            <person name="Pallen M.J."/>
        </authorList>
    </citation>
    <scope>NUCLEOTIDE SEQUENCE</scope>
    <source>
        <strain evidence="8">1068</strain>
    </source>
</reference>
<dbReference type="Proteomes" id="UP000824056">
    <property type="component" value="Unassembled WGS sequence"/>
</dbReference>
<dbReference type="InterPro" id="IPR012347">
    <property type="entry name" value="Ferritin-like"/>
</dbReference>
<evidence type="ECO:0000256" key="1">
    <source>
        <dbReference type="ARBA" id="ARBA00001965"/>
    </source>
</evidence>
<dbReference type="Pfam" id="PF02915">
    <property type="entry name" value="Rubrerythrin"/>
    <property type="match status" value="1"/>
</dbReference>
<dbReference type="PROSITE" id="PS50905">
    <property type="entry name" value="FERRITIN_LIKE"/>
    <property type="match status" value="1"/>
</dbReference>
<dbReference type="InterPro" id="IPR009078">
    <property type="entry name" value="Ferritin-like_SF"/>
</dbReference>
<evidence type="ECO:0000256" key="5">
    <source>
        <dbReference type="ARBA" id="ARBA00023004"/>
    </source>
</evidence>
<evidence type="ECO:0000259" key="6">
    <source>
        <dbReference type="PROSITE" id="PS50903"/>
    </source>
</evidence>
<evidence type="ECO:0000313" key="9">
    <source>
        <dbReference type="Proteomes" id="UP000824056"/>
    </source>
</evidence>
<keyword evidence="3" id="KW-0479">Metal-binding</keyword>
<dbReference type="Gene3D" id="2.20.28.10">
    <property type="match status" value="1"/>
</dbReference>
<dbReference type="InterPro" id="IPR024934">
    <property type="entry name" value="Rubredoxin-like_dom"/>
</dbReference>
<gene>
    <name evidence="8" type="ORF">H9809_12785</name>
</gene>
<comment type="caution">
    <text evidence="8">The sequence shown here is derived from an EMBL/GenBank/DDBJ whole genome shotgun (WGS) entry which is preliminary data.</text>
</comment>
<dbReference type="PANTHER" id="PTHR43865">
    <property type="entry name" value="RUBRERYTHRIN-RELATED"/>
    <property type="match status" value="1"/>
</dbReference>
<dbReference type="InterPro" id="IPR052364">
    <property type="entry name" value="Rubrerythrin"/>
</dbReference>
<dbReference type="InterPro" id="IPR009040">
    <property type="entry name" value="Ferritin-like_diiron"/>
</dbReference>
<evidence type="ECO:0000256" key="4">
    <source>
        <dbReference type="ARBA" id="ARBA00022982"/>
    </source>
</evidence>
<comment type="cofactor">
    <cofactor evidence="1">
        <name>Fe(3+)</name>
        <dbReference type="ChEBI" id="CHEBI:29034"/>
    </cofactor>
</comment>
<dbReference type="NCBIfam" id="NF045767">
    <property type="entry name" value="RuberyRbr"/>
    <property type="match status" value="1"/>
</dbReference>
<keyword evidence="4" id="KW-0249">Electron transport</keyword>